<gene>
    <name evidence="6" type="ORF">ABLG96_02730</name>
</gene>
<dbReference type="InterPro" id="IPR010982">
    <property type="entry name" value="Lambda_DNA-bd_dom_sf"/>
</dbReference>
<dbReference type="GO" id="GO:0003700">
    <property type="term" value="F:DNA-binding transcription factor activity"/>
    <property type="evidence" value="ECO:0007669"/>
    <property type="project" value="TreeGrafter"/>
</dbReference>
<dbReference type="Gene3D" id="1.10.260.40">
    <property type="entry name" value="lambda repressor-like DNA-binding domains"/>
    <property type="match status" value="1"/>
</dbReference>
<dbReference type="PRINTS" id="PR00036">
    <property type="entry name" value="HTHLACI"/>
</dbReference>
<dbReference type="PROSITE" id="PS50932">
    <property type="entry name" value="HTH_LACI_2"/>
    <property type="match status" value="1"/>
</dbReference>
<dbReference type="SMART" id="SM00354">
    <property type="entry name" value="HTH_LACI"/>
    <property type="match status" value="1"/>
</dbReference>
<keyword evidence="1" id="KW-0678">Repressor</keyword>
<keyword evidence="3 6" id="KW-0238">DNA-binding</keyword>
<dbReference type="EMBL" id="CP159218">
    <property type="protein sequence ID" value="XCG64283.1"/>
    <property type="molecule type" value="Genomic_DNA"/>
</dbReference>
<dbReference type="AlphaFoldDB" id="A0AAU8DR52"/>
<evidence type="ECO:0000313" key="6">
    <source>
        <dbReference type="EMBL" id="XCG64283.1"/>
    </source>
</evidence>
<keyword evidence="2" id="KW-0805">Transcription regulation</keyword>
<dbReference type="SUPFAM" id="SSF53822">
    <property type="entry name" value="Periplasmic binding protein-like I"/>
    <property type="match status" value="1"/>
</dbReference>
<evidence type="ECO:0000256" key="1">
    <source>
        <dbReference type="ARBA" id="ARBA00022491"/>
    </source>
</evidence>
<evidence type="ECO:0000256" key="3">
    <source>
        <dbReference type="ARBA" id="ARBA00023125"/>
    </source>
</evidence>
<dbReference type="CDD" id="cd06267">
    <property type="entry name" value="PBP1_LacI_sugar_binding-like"/>
    <property type="match status" value="1"/>
</dbReference>
<dbReference type="Gene3D" id="3.40.50.2300">
    <property type="match status" value="2"/>
</dbReference>
<dbReference type="PROSITE" id="PS00356">
    <property type="entry name" value="HTH_LACI_1"/>
    <property type="match status" value="1"/>
</dbReference>
<protein>
    <submittedName>
        <fullName evidence="6">LacI family DNA-binding transcriptional regulator</fullName>
    </submittedName>
</protein>
<evidence type="ECO:0000259" key="5">
    <source>
        <dbReference type="PROSITE" id="PS50932"/>
    </source>
</evidence>
<dbReference type="GO" id="GO:0000976">
    <property type="term" value="F:transcription cis-regulatory region binding"/>
    <property type="evidence" value="ECO:0007669"/>
    <property type="project" value="TreeGrafter"/>
</dbReference>
<accession>A0AAU8DR52</accession>
<proteinExistence type="predicted"/>
<evidence type="ECO:0000256" key="2">
    <source>
        <dbReference type="ARBA" id="ARBA00023015"/>
    </source>
</evidence>
<keyword evidence="4" id="KW-0804">Transcription</keyword>
<name>A0AAU8DR52_9ACTN</name>
<dbReference type="CDD" id="cd01392">
    <property type="entry name" value="HTH_LacI"/>
    <property type="match status" value="1"/>
</dbReference>
<dbReference type="RefSeq" id="WP_353649896.1">
    <property type="nucleotide sequence ID" value="NZ_CP159218.1"/>
</dbReference>
<evidence type="ECO:0000256" key="4">
    <source>
        <dbReference type="ARBA" id="ARBA00023163"/>
    </source>
</evidence>
<sequence>MATIADVARLAGVSTATVSRVLNHNAEVDPQLVTRVRSAIEDLDYRPSRVARSLRTRRSTVWAVIITDIRNPFFLDMLRGIEDIAFANNYSLVLCNADLSKTKEADYLALAVDENMAGVILAPGFPYGTDISALSKVGIPVVTVDRRLIDEQVDEVLIDNSGGAAQAVEHLWQQGYRRIACVSGPVEVSTGQERLSGYRTGLTSHGLHVDPELIRYGDFREASGRRAMQELLALPQPPDAVFVANNLMTLGALDSISEAGLRVPDDIAVVGFDDISWASLLRPPLTTIGQPTYEVGTETAKLLLSRIGGFTGPARHVVLPTTLHVRASSAAKPPSA</sequence>
<dbReference type="InterPro" id="IPR046335">
    <property type="entry name" value="LacI/GalR-like_sensor"/>
</dbReference>
<reference evidence="6" key="1">
    <citation type="submission" date="2024-05" db="EMBL/GenBank/DDBJ databases">
        <authorList>
            <person name="Cai S.Y."/>
            <person name="Jin L.M."/>
            <person name="Li H.R."/>
        </authorList>
    </citation>
    <scope>NUCLEOTIDE SEQUENCE</scope>
    <source>
        <strain evidence="6">A5-74</strain>
    </source>
</reference>
<organism evidence="6">
    <name type="scientific">Nakamurella sp. A5-74</name>
    <dbReference type="NCBI Taxonomy" id="3158264"/>
    <lineage>
        <taxon>Bacteria</taxon>
        <taxon>Bacillati</taxon>
        <taxon>Actinomycetota</taxon>
        <taxon>Actinomycetes</taxon>
        <taxon>Nakamurellales</taxon>
        <taxon>Nakamurellaceae</taxon>
        <taxon>Nakamurella</taxon>
    </lineage>
</organism>
<feature type="domain" description="HTH lacI-type" evidence="5">
    <location>
        <begin position="2"/>
        <end position="56"/>
    </location>
</feature>
<dbReference type="Pfam" id="PF13377">
    <property type="entry name" value="Peripla_BP_3"/>
    <property type="match status" value="1"/>
</dbReference>
<dbReference type="InterPro" id="IPR000843">
    <property type="entry name" value="HTH_LacI"/>
</dbReference>
<dbReference type="InterPro" id="IPR028082">
    <property type="entry name" value="Peripla_BP_I"/>
</dbReference>
<dbReference type="PANTHER" id="PTHR30146:SF148">
    <property type="entry name" value="HTH-TYPE TRANSCRIPTIONAL REPRESSOR PURR-RELATED"/>
    <property type="match status" value="1"/>
</dbReference>
<dbReference type="SUPFAM" id="SSF47413">
    <property type="entry name" value="lambda repressor-like DNA-binding domains"/>
    <property type="match status" value="1"/>
</dbReference>
<dbReference type="PANTHER" id="PTHR30146">
    <property type="entry name" value="LACI-RELATED TRANSCRIPTIONAL REPRESSOR"/>
    <property type="match status" value="1"/>
</dbReference>
<dbReference type="Pfam" id="PF00356">
    <property type="entry name" value="LacI"/>
    <property type="match status" value="1"/>
</dbReference>